<feature type="region of interest" description="Disordered" evidence="1">
    <location>
        <begin position="1"/>
        <end position="25"/>
    </location>
</feature>
<dbReference type="OrthoDB" id="9804656at2"/>
<organism evidence="3 4">
    <name type="scientific">Hymenobacter rubripertinctus</name>
    <dbReference type="NCBI Taxonomy" id="2029981"/>
    <lineage>
        <taxon>Bacteria</taxon>
        <taxon>Pseudomonadati</taxon>
        <taxon>Bacteroidota</taxon>
        <taxon>Cytophagia</taxon>
        <taxon>Cytophagales</taxon>
        <taxon>Hymenobacteraceae</taxon>
        <taxon>Hymenobacter</taxon>
    </lineage>
</organism>
<name>A0A418QWT3_9BACT</name>
<reference evidence="3 4" key="1">
    <citation type="submission" date="2018-09" db="EMBL/GenBank/DDBJ databases">
        <authorList>
            <person name="Zeman M."/>
            <person name="Pardy F."/>
        </authorList>
    </citation>
    <scope>NUCLEOTIDE SEQUENCE [LARGE SCALE GENOMIC DNA]</scope>
    <source>
        <strain evidence="3 4">CCM 8852</strain>
    </source>
</reference>
<dbReference type="AlphaFoldDB" id="A0A418QWT3"/>
<gene>
    <name evidence="3" type="ORF">D0T11_12175</name>
</gene>
<proteinExistence type="predicted"/>
<protein>
    <recommendedName>
        <fullName evidence="2">SCP2 domain-containing protein</fullName>
    </recommendedName>
</protein>
<evidence type="ECO:0000313" key="4">
    <source>
        <dbReference type="Proteomes" id="UP000284250"/>
    </source>
</evidence>
<reference evidence="3 4" key="2">
    <citation type="submission" date="2019-01" db="EMBL/GenBank/DDBJ databases">
        <title>Hymenobacter humicola sp. nov., isolated from soils in Antarctica.</title>
        <authorList>
            <person name="Sedlacek I."/>
            <person name="Holochova P."/>
            <person name="Kralova S."/>
            <person name="Pantucek R."/>
            <person name="Stankova E."/>
            <person name="Vrbovska V."/>
            <person name="Kristofova L."/>
            <person name="Svec P."/>
            <person name="Busse H.-J."/>
        </authorList>
    </citation>
    <scope>NUCLEOTIDE SEQUENCE [LARGE SCALE GENOMIC DNA]</scope>
    <source>
        <strain evidence="3 4">CCM 8852</strain>
    </source>
</reference>
<feature type="domain" description="SCP2" evidence="2">
    <location>
        <begin position="73"/>
        <end position="158"/>
    </location>
</feature>
<dbReference type="Proteomes" id="UP000284250">
    <property type="component" value="Unassembled WGS sequence"/>
</dbReference>
<keyword evidence="4" id="KW-1185">Reference proteome</keyword>
<evidence type="ECO:0000256" key="1">
    <source>
        <dbReference type="SAM" id="MobiDB-lite"/>
    </source>
</evidence>
<dbReference type="EMBL" id="QYCN01000016">
    <property type="protein sequence ID" value="RIY09570.1"/>
    <property type="molecule type" value="Genomic_DNA"/>
</dbReference>
<dbReference type="InterPro" id="IPR036527">
    <property type="entry name" value="SCP2_sterol-bd_dom_sf"/>
</dbReference>
<evidence type="ECO:0000259" key="2">
    <source>
        <dbReference type="Pfam" id="PF02036"/>
    </source>
</evidence>
<dbReference type="Gene3D" id="3.30.1050.10">
    <property type="entry name" value="SCP2 sterol-binding domain"/>
    <property type="match status" value="1"/>
</dbReference>
<accession>A0A418QWT3</accession>
<comment type="caution">
    <text evidence="3">The sequence shown here is derived from an EMBL/GenBank/DDBJ whole genome shotgun (WGS) entry which is preliminary data.</text>
</comment>
<dbReference type="SUPFAM" id="SSF55718">
    <property type="entry name" value="SCP-like"/>
    <property type="match status" value="1"/>
</dbReference>
<dbReference type="InterPro" id="IPR003033">
    <property type="entry name" value="SCP2_sterol-bd_dom"/>
</dbReference>
<dbReference type="Pfam" id="PF02036">
    <property type="entry name" value="SCP2"/>
    <property type="match status" value="1"/>
</dbReference>
<evidence type="ECO:0000313" key="3">
    <source>
        <dbReference type="EMBL" id="RIY09570.1"/>
    </source>
</evidence>
<sequence length="159" mass="17764">MGGGPLWPRPRAGTGPAQRPARRERQPARYARLGFSSIFYILTPVATDISKPDTLLHSVDDVIASMPARFHPENCRDLVATYQWKLSQPDRTFHISIDKGTFRIHDGAHPDPSVSIESSEEVYLKLVNGQMKDVMAVVTGKLRVRGSISLAQKLNRIFI</sequence>